<name>A0AA39QWL4_9LECA</name>
<dbReference type="Pfam" id="PF24588">
    <property type="entry name" value="DUF7613"/>
    <property type="match status" value="1"/>
</dbReference>
<feature type="compositionally biased region" description="Basic and acidic residues" evidence="1">
    <location>
        <begin position="315"/>
        <end position="328"/>
    </location>
</feature>
<feature type="compositionally biased region" description="Low complexity" evidence="1">
    <location>
        <begin position="258"/>
        <end position="269"/>
    </location>
</feature>
<evidence type="ECO:0000259" key="4">
    <source>
        <dbReference type="Pfam" id="PF24588"/>
    </source>
</evidence>
<accession>A0AA39QWL4</accession>
<evidence type="ECO:0000313" key="7">
    <source>
        <dbReference type="Proteomes" id="UP001166286"/>
    </source>
</evidence>
<comment type="caution">
    <text evidence="6">The sequence shown here is derived from an EMBL/GenBank/DDBJ whole genome shotgun (WGS) entry which is preliminary data.</text>
</comment>
<dbReference type="AlphaFoldDB" id="A0AA39QWL4"/>
<gene>
    <name evidence="6" type="ORF">JMJ35_008434</name>
</gene>
<feature type="compositionally biased region" description="Basic and acidic residues" evidence="1">
    <location>
        <begin position="1"/>
        <end position="17"/>
    </location>
</feature>
<evidence type="ECO:0000259" key="3">
    <source>
        <dbReference type="Pfam" id="PF24587"/>
    </source>
</evidence>
<organism evidence="6 7">
    <name type="scientific">Cladonia borealis</name>
    <dbReference type="NCBI Taxonomy" id="184061"/>
    <lineage>
        <taxon>Eukaryota</taxon>
        <taxon>Fungi</taxon>
        <taxon>Dikarya</taxon>
        <taxon>Ascomycota</taxon>
        <taxon>Pezizomycotina</taxon>
        <taxon>Lecanoromycetes</taxon>
        <taxon>OSLEUM clade</taxon>
        <taxon>Lecanoromycetidae</taxon>
        <taxon>Lecanorales</taxon>
        <taxon>Lecanorineae</taxon>
        <taxon>Cladoniaceae</taxon>
        <taxon>Cladonia</taxon>
    </lineage>
</organism>
<feature type="compositionally biased region" description="Basic and acidic residues" evidence="1">
    <location>
        <begin position="221"/>
        <end position="244"/>
    </location>
</feature>
<dbReference type="Pfam" id="PF24587">
    <property type="entry name" value="DUF7612"/>
    <property type="match status" value="1"/>
</dbReference>
<dbReference type="Pfam" id="PF24589">
    <property type="entry name" value="DUF7614"/>
    <property type="match status" value="1"/>
</dbReference>
<protein>
    <submittedName>
        <fullName evidence="6">Uncharacterized protein</fullName>
    </submittedName>
</protein>
<reference evidence="6" key="1">
    <citation type="submission" date="2023-03" db="EMBL/GenBank/DDBJ databases">
        <title>Complete genome of Cladonia borealis.</title>
        <authorList>
            <person name="Park H."/>
        </authorList>
    </citation>
    <scope>NUCLEOTIDE SEQUENCE</scope>
    <source>
        <strain evidence="6">ANT050790</strain>
    </source>
</reference>
<feature type="domain" description="DUF7611" evidence="2">
    <location>
        <begin position="511"/>
        <end position="662"/>
    </location>
</feature>
<feature type="region of interest" description="Disordered" evidence="1">
    <location>
        <begin position="145"/>
        <end position="301"/>
    </location>
</feature>
<feature type="domain" description="DUF7613" evidence="4">
    <location>
        <begin position="794"/>
        <end position="950"/>
    </location>
</feature>
<dbReference type="InterPro" id="IPR056031">
    <property type="entry name" value="DUF7612"/>
</dbReference>
<sequence length="1097" mass="123426">MSEHIAPNEEARSEKKLSNKHKWRGKLFSAEGKFGRGVQSLENTEEDIANFLATAARPQARSQSTVPITCNDAAQEARRPSIHSPLPDMVDCYRRPKPKQHKGLHVKFAVAAPDIIGEGGEEADLPAMEVSRSYGPSVASVQLNAQEVSSDSGVESQPGFQRRLSSSDAEGLPQPALLQRTPTGLDKYPSANNQDFNAEESVHPVSPDKISKAQPLYQKHGPHEYITKSHVQETHRDIPRRSDDIIDTGGRYAELKSKSGSHSITSSPKAPSPDDRGGNSVDSHPSPQPPNTNEDHVPSDYDLPTKALVFQSPQRDADQEFQAKHQPDRGYSAAHGPEALSFRNVVEGLGEDSLGDFDSRVRRFNDIFRLGVSAQTDILKVPFVQWIRTATWWFSKGRTELESSVRATDPHEGSITNLEQAHVNLAKAWWIVSELTPNHSEVRRFGKSGLSSLIAIIKNFGDRRLAELIEVHMTLVSKMRALTMSMKRNGRLPPPELEIQRLNLQILPNGPTVPQEIARVLINNVSGALADNRWSVTEPLFPILVGDTERHFSFCRLFVEAKLYSRDGTQQFLHMSCILSVLRERSGWGVKATMASHDGQMNLVIQPSGHGGLNWKDVHWKVPSQMIHIDLAENYELRIMLSEKDFRSLWSIYDYTRRVQKDYSPSKSEEIIFERHLDKLHCDDPPNFPPDVISDCRLRLFERKSIASDGTGQRSIHDGYRLIIVTPPGIKTLSSVNYQLGKTTPILFSYQHSRDGPKLVLNMTPSVKLSPSFRDKQDREIFRSVLCGTSITREEYSSGSLPLRDFIIEDISADCGPMVPDENANLKTLRWNRLHITNKGPPPHGHATPVTVRAEHLRIVVECDVGTLTDRVNLRAGEMQMNLSVTDFNEIKLLRPTQPDMTWSLIDGKLPKEELDSVLQTMQKMATSTTVRTYRFRSLPDLHGFQSMVTGFKVLFDGHTTNFAISRRRKGLPLHKQWEANSARLQVINQDKVFQLIVFLKDFSHGACMNFVLKVTDVFEIFSKSAMFFLRLADAKFAMPKGEEDQTRAFVCLDQPEYPGEHDDITIGFDSEQDRDKFAEALPGPVSKMSRMASLRR</sequence>
<dbReference type="InterPro" id="IPR056030">
    <property type="entry name" value="DUF7611"/>
</dbReference>
<evidence type="ECO:0000259" key="5">
    <source>
        <dbReference type="Pfam" id="PF24589"/>
    </source>
</evidence>
<proteinExistence type="predicted"/>
<keyword evidence="7" id="KW-1185">Reference proteome</keyword>
<dbReference type="Proteomes" id="UP001166286">
    <property type="component" value="Unassembled WGS sequence"/>
</dbReference>
<feature type="region of interest" description="Disordered" evidence="1">
    <location>
        <begin position="313"/>
        <end position="335"/>
    </location>
</feature>
<feature type="compositionally biased region" description="Polar residues" evidence="1">
    <location>
        <begin position="145"/>
        <end position="168"/>
    </location>
</feature>
<evidence type="ECO:0000256" key="1">
    <source>
        <dbReference type="SAM" id="MobiDB-lite"/>
    </source>
</evidence>
<dbReference type="EMBL" id="JAFEKC020000019">
    <property type="protein sequence ID" value="KAK0509063.1"/>
    <property type="molecule type" value="Genomic_DNA"/>
</dbReference>
<feature type="domain" description="DUF7612" evidence="3">
    <location>
        <begin position="665"/>
        <end position="789"/>
    </location>
</feature>
<dbReference type="InterPro" id="IPR056032">
    <property type="entry name" value="DUF7613"/>
</dbReference>
<evidence type="ECO:0000313" key="6">
    <source>
        <dbReference type="EMBL" id="KAK0509063.1"/>
    </source>
</evidence>
<feature type="domain" description="DUF7614" evidence="5">
    <location>
        <begin position="956"/>
        <end position="1083"/>
    </location>
</feature>
<feature type="region of interest" description="Disordered" evidence="1">
    <location>
        <begin position="1"/>
        <end position="22"/>
    </location>
</feature>
<dbReference type="Pfam" id="PF24586">
    <property type="entry name" value="DUF7611"/>
    <property type="match status" value="1"/>
</dbReference>
<dbReference type="InterPro" id="IPR056033">
    <property type="entry name" value="DUF7614"/>
</dbReference>
<evidence type="ECO:0000259" key="2">
    <source>
        <dbReference type="Pfam" id="PF24586"/>
    </source>
</evidence>